<dbReference type="KEGG" id="jas:FJQ89_06780"/>
<evidence type="ECO:0000256" key="1">
    <source>
        <dbReference type="SAM" id="Phobius"/>
    </source>
</evidence>
<keyword evidence="1" id="KW-1133">Transmembrane helix</keyword>
<sequence length="324" mass="33368">MKRLHILSRHIGHGLLLLALSAGILIPAPAAVINVSTTSAHVSVGQSFNVLFDVRGLSSAANDSLSGFDLDIVFDPLTVRLLNASFFDPASGTNQLAFSEAGSFGFIGQTAISGGVIDLFGISGNSAGLLDARQNDVFRFVTLTFETLASSPGTFIGVNLADPALLFTDSGAGGLPIAFDNSSVGIAIGPTAVPAPSSFALCMAGMIAILATIRRIRVAILRAGGISIALLTSLAMPAQAQAQTSTSTSTNTTQQQTTPVNQEAIDGVITAIQGQRLQVRLNSGKLVWMTSTTSLSSSHVGKRLTGIAVPAGDGLVLTQARFFN</sequence>
<keyword evidence="1" id="KW-0472">Membrane</keyword>
<evidence type="ECO:0000313" key="2">
    <source>
        <dbReference type="EMBL" id="QDG70153.1"/>
    </source>
</evidence>
<dbReference type="Proteomes" id="UP000316665">
    <property type="component" value="Chromosome"/>
</dbReference>
<evidence type="ECO:0008006" key="4">
    <source>
        <dbReference type="Google" id="ProtNLM"/>
    </source>
</evidence>
<keyword evidence="1" id="KW-0812">Transmembrane</keyword>
<name>A0A4Y6RBA9_9BURK</name>
<dbReference type="OrthoDB" id="9155517at2"/>
<dbReference type="AlphaFoldDB" id="A0A4Y6RBA9"/>
<protein>
    <recommendedName>
        <fullName evidence="4">Cohesin domain-containing protein</fullName>
    </recommendedName>
</protein>
<keyword evidence="3" id="KW-1185">Reference proteome</keyword>
<reference evidence="2 3" key="1">
    <citation type="submission" date="2019-06" db="EMBL/GenBank/DDBJ databases">
        <title>Complete genome sequence of Janthinobacterium sp. SNU WT3 isolated from diseased rainbow trout.</title>
        <authorList>
            <person name="Oh W.T."/>
            <person name="Park S.C."/>
        </authorList>
    </citation>
    <scope>NUCLEOTIDE SEQUENCE [LARGE SCALE GENOMIC DNA]</scope>
    <source>
        <strain evidence="2 3">SNU WT3</strain>
    </source>
</reference>
<gene>
    <name evidence="2" type="ORF">FJQ89_06780</name>
</gene>
<feature type="transmembrane region" description="Helical" evidence="1">
    <location>
        <begin position="193"/>
        <end position="213"/>
    </location>
</feature>
<organism evidence="2 3">
    <name type="scientific">Janthinobacterium tructae</name>
    <dbReference type="NCBI Taxonomy" id="2590869"/>
    <lineage>
        <taxon>Bacteria</taxon>
        <taxon>Pseudomonadati</taxon>
        <taxon>Pseudomonadota</taxon>
        <taxon>Betaproteobacteria</taxon>
        <taxon>Burkholderiales</taxon>
        <taxon>Oxalobacteraceae</taxon>
        <taxon>Janthinobacterium</taxon>
    </lineage>
</organism>
<dbReference type="RefSeq" id="WP_141169585.1">
    <property type="nucleotide sequence ID" value="NZ_CP041185.1"/>
</dbReference>
<evidence type="ECO:0000313" key="3">
    <source>
        <dbReference type="Proteomes" id="UP000316665"/>
    </source>
</evidence>
<dbReference type="EMBL" id="CP041185">
    <property type="protein sequence ID" value="QDG70153.1"/>
    <property type="molecule type" value="Genomic_DNA"/>
</dbReference>
<accession>A0A4Y6RBA9</accession>
<proteinExistence type="predicted"/>